<accession>A0AAV6HPC8</accession>
<protein>
    <submittedName>
        <fullName evidence="3">Uncharacterized protein</fullName>
    </submittedName>
</protein>
<organism evidence="3 4">
    <name type="scientific">Rhododendron griersonianum</name>
    <dbReference type="NCBI Taxonomy" id="479676"/>
    <lineage>
        <taxon>Eukaryota</taxon>
        <taxon>Viridiplantae</taxon>
        <taxon>Streptophyta</taxon>
        <taxon>Embryophyta</taxon>
        <taxon>Tracheophyta</taxon>
        <taxon>Spermatophyta</taxon>
        <taxon>Magnoliopsida</taxon>
        <taxon>eudicotyledons</taxon>
        <taxon>Gunneridae</taxon>
        <taxon>Pentapetalae</taxon>
        <taxon>asterids</taxon>
        <taxon>Ericales</taxon>
        <taxon>Ericaceae</taxon>
        <taxon>Ericoideae</taxon>
        <taxon>Rhodoreae</taxon>
        <taxon>Rhododendron</taxon>
    </lineage>
</organism>
<keyword evidence="2" id="KW-0812">Transmembrane</keyword>
<feature type="transmembrane region" description="Helical" evidence="2">
    <location>
        <begin position="105"/>
        <end position="126"/>
    </location>
</feature>
<proteinExistence type="predicted"/>
<feature type="compositionally biased region" description="Acidic residues" evidence="1">
    <location>
        <begin position="37"/>
        <end position="48"/>
    </location>
</feature>
<evidence type="ECO:0000256" key="1">
    <source>
        <dbReference type="SAM" id="MobiDB-lite"/>
    </source>
</evidence>
<keyword evidence="2" id="KW-1133">Transmembrane helix</keyword>
<keyword evidence="4" id="KW-1185">Reference proteome</keyword>
<reference evidence="3 4" key="1">
    <citation type="submission" date="2020-08" db="EMBL/GenBank/DDBJ databases">
        <title>Plant Genome Project.</title>
        <authorList>
            <person name="Zhang R.-G."/>
        </authorList>
    </citation>
    <scope>NUCLEOTIDE SEQUENCE [LARGE SCALE GENOMIC DNA]</scope>
    <source>
        <strain evidence="3">WSP0</strain>
        <tissue evidence="3">Leaf</tissue>
    </source>
</reference>
<dbReference type="EMBL" id="JACTNZ010000013">
    <property type="protein sequence ID" value="KAG5515703.1"/>
    <property type="molecule type" value="Genomic_DNA"/>
</dbReference>
<dbReference type="Proteomes" id="UP000823749">
    <property type="component" value="Chromosome 13"/>
</dbReference>
<evidence type="ECO:0000313" key="3">
    <source>
        <dbReference type="EMBL" id="KAG5515703.1"/>
    </source>
</evidence>
<dbReference type="AlphaFoldDB" id="A0AAV6HPC8"/>
<sequence>MIARSSSGEEDDDVDLSDRNKIANLTKGDQSVIDTTAEGEDGNDDVEDNNNVLTTIIAGVTLGIDFEEEDIMSVREMIEGEVQEFARLQRNRRAKRSNSFTEFQAAMLTVLSAFQLLSFGGLRVLFH</sequence>
<comment type="caution">
    <text evidence="3">The sequence shown here is derived from an EMBL/GenBank/DDBJ whole genome shotgun (WGS) entry which is preliminary data.</text>
</comment>
<name>A0AAV6HPC8_9ERIC</name>
<keyword evidence="2" id="KW-0472">Membrane</keyword>
<gene>
    <name evidence="3" type="ORF">RHGRI_036677</name>
</gene>
<evidence type="ECO:0000256" key="2">
    <source>
        <dbReference type="SAM" id="Phobius"/>
    </source>
</evidence>
<feature type="region of interest" description="Disordered" evidence="1">
    <location>
        <begin position="1"/>
        <end position="48"/>
    </location>
</feature>
<evidence type="ECO:0000313" key="4">
    <source>
        <dbReference type="Proteomes" id="UP000823749"/>
    </source>
</evidence>